<dbReference type="AlphaFoldDB" id="A0A1W7CUS4"/>
<feature type="domain" description="Luciferase-like" evidence="3">
    <location>
        <begin position="6"/>
        <end position="310"/>
    </location>
</feature>
<dbReference type="PANTHER" id="PTHR30137:SF8">
    <property type="entry name" value="BLR5498 PROTEIN"/>
    <property type="match status" value="1"/>
</dbReference>
<keyword evidence="1" id="KW-0560">Oxidoreductase</keyword>
<dbReference type="Pfam" id="PF00296">
    <property type="entry name" value="Bac_luciferase"/>
    <property type="match status" value="1"/>
</dbReference>
<reference evidence="4 5" key="1">
    <citation type="submission" date="2017-05" db="EMBL/GenBank/DDBJ databases">
        <title>Complete genome sequence of Streptomyces sp. SCSIO 03032 revealed the diverse biosynthetic pathways for its bioactive secondary metabolites.</title>
        <authorList>
            <person name="Ma L."/>
            <person name="Zhu Y."/>
            <person name="Zhang W."/>
            <person name="Zhang G."/>
            <person name="Tian X."/>
            <person name="Zhang S."/>
            <person name="Zhang C."/>
        </authorList>
    </citation>
    <scope>NUCLEOTIDE SEQUENCE [LARGE SCALE GENOMIC DNA]</scope>
    <source>
        <strain evidence="4 5">SCSIO 03032</strain>
    </source>
</reference>
<dbReference type="KEGG" id="smao:CAG99_05950"/>
<dbReference type="GO" id="GO:0004497">
    <property type="term" value="F:monooxygenase activity"/>
    <property type="evidence" value="ECO:0007669"/>
    <property type="project" value="UniProtKB-KW"/>
</dbReference>
<dbReference type="InterPro" id="IPR011251">
    <property type="entry name" value="Luciferase-like_dom"/>
</dbReference>
<dbReference type="InterPro" id="IPR050766">
    <property type="entry name" value="Bact_Lucif_Oxidored"/>
</dbReference>
<dbReference type="OrthoDB" id="9776438at2"/>
<gene>
    <name evidence="4" type="ORF">CAG99_05950</name>
</gene>
<dbReference type="SUPFAM" id="SSF51679">
    <property type="entry name" value="Bacterial luciferase-like"/>
    <property type="match status" value="1"/>
</dbReference>
<evidence type="ECO:0000259" key="3">
    <source>
        <dbReference type="Pfam" id="PF00296"/>
    </source>
</evidence>
<keyword evidence="5" id="KW-1185">Reference proteome</keyword>
<dbReference type="RefSeq" id="WP_086157964.1">
    <property type="nucleotide sequence ID" value="NZ_CP021121.1"/>
</dbReference>
<sequence>MTHPFEVGIITFGEISPESGTGRLMSPRDRMAEILEQAIVADEAGLDVFAVGEHHRSDFVASAPPVILAAMAARTERIRLTSGVTVLRSEDPVRVFQNFATVDLLSGGRAEIIAGRGSFTESFPLFGYDVADYADLYREKLDALLAIRRRNPAVWPGGPHHTRDLTGLDIAPRPVGELPIWVGSGGTSASAVRAGALGLPLALGLVLGPVGRFVDGVAKYYEAFETAGHPAGTARVGITAHGHVGATSQGARDAMYPYFAVGMRENNHQRGAGFDLPRHAFDAQATPGGGLLVGSPQEVIDKMMAYHELYGATRVIVHLGYGHMPQKDQLAAIERLGGEVAPVLRRELSRAGGSRA</sequence>
<proteinExistence type="predicted"/>
<dbReference type="GO" id="GO:0005829">
    <property type="term" value="C:cytosol"/>
    <property type="evidence" value="ECO:0007669"/>
    <property type="project" value="TreeGrafter"/>
</dbReference>
<evidence type="ECO:0000256" key="2">
    <source>
        <dbReference type="ARBA" id="ARBA00023033"/>
    </source>
</evidence>
<dbReference type="GO" id="GO:0016705">
    <property type="term" value="F:oxidoreductase activity, acting on paired donors, with incorporation or reduction of molecular oxygen"/>
    <property type="evidence" value="ECO:0007669"/>
    <property type="project" value="InterPro"/>
</dbReference>
<accession>A0A1W7CUS4</accession>
<evidence type="ECO:0000256" key="1">
    <source>
        <dbReference type="ARBA" id="ARBA00023002"/>
    </source>
</evidence>
<protein>
    <submittedName>
        <fullName evidence="4">LLM class flavin-dependent oxidoreductase</fullName>
    </submittedName>
</protein>
<dbReference type="InterPro" id="IPR036661">
    <property type="entry name" value="Luciferase-like_sf"/>
</dbReference>
<organism evidence="4 5">
    <name type="scientific">Streptomyces marincola</name>
    <dbReference type="NCBI Taxonomy" id="2878388"/>
    <lineage>
        <taxon>Bacteria</taxon>
        <taxon>Bacillati</taxon>
        <taxon>Actinomycetota</taxon>
        <taxon>Actinomycetes</taxon>
        <taxon>Kitasatosporales</taxon>
        <taxon>Streptomycetaceae</taxon>
        <taxon>Streptomyces</taxon>
    </lineage>
</organism>
<dbReference type="Gene3D" id="3.20.20.30">
    <property type="entry name" value="Luciferase-like domain"/>
    <property type="match status" value="1"/>
</dbReference>
<keyword evidence="2" id="KW-0503">Monooxygenase</keyword>
<evidence type="ECO:0000313" key="4">
    <source>
        <dbReference type="EMBL" id="ARQ68456.1"/>
    </source>
</evidence>
<evidence type="ECO:0000313" key="5">
    <source>
        <dbReference type="Proteomes" id="UP000194218"/>
    </source>
</evidence>
<dbReference type="PANTHER" id="PTHR30137">
    <property type="entry name" value="LUCIFERASE-LIKE MONOOXYGENASE"/>
    <property type="match status" value="1"/>
</dbReference>
<dbReference type="EMBL" id="CP021121">
    <property type="protein sequence ID" value="ARQ68456.1"/>
    <property type="molecule type" value="Genomic_DNA"/>
</dbReference>
<dbReference type="Proteomes" id="UP000194218">
    <property type="component" value="Chromosome"/>
</dbReference>
<name>A0A1W7CUS4_9ACTN</name>